<keyword evidence="3" id="KW-1185">Reference proteome</keyword>
<comment type="caution">
    <text evidence="2">The sequence shown here is derived from an EMBL/GenBank/DDBJ whole genome shotgun (WGS) entry which is preliminary data.</text>
</comment>
<evidence type="ECO:0000313" key="3">
    <source>
        <dbReference type="Proteomes" id="UP000603317"/>
    </source>
</evidence>
<name>A0ABQ1F8N2_9SPHN</name>
<feature type="domain" description="DUF6487" evidence="1">
    <location>
        <begin position="7"/>
        <end position="65"/>
    </location>
</feature>
<evidence type="ECO:0000313" key="2">
    <source>
        <dbReference type="EMBL" id="GGA03092.1"/>
    </source>
</evidence>
<proteinExistence type="predicted"/>
<sequence>MSGSKSCPKCGRKMETGFVIDAGDYSAPTTPFWHPGEPDKRWYGLKIDKRARKPVETWRCTSCHYLESYAP</sequence>
<dbReference type="EMBL" id="BMID01000001">
    <property type="protein sequence ID" value="GGA03092.1"/>
    <property type="molecule type" value="Genomic_DNA"/>
</dbReference>
<protein>
    <recommendedName>
        <fullName evidence="1">DUF6487 domain-containing protein</fullName>
    </recommendedName>
</protein>
<dbReference type="InterPro" id="IPR045504">
    <property type="entry name" value="DUF6487"/>
</dbReference>
<gene>
    <name evidence="2" type="ORF">GCM10010923_09920</name>
</gene>
<dbReference type="Pfam" id="PF20097">
    <property type="entry name" value="DUF6487"/>
    <property type="match status" value="1"/>
</dbReference>
<reference evidence="3" key="1">
    <citation type="journal article" date="2019" name="Int. J. Syst. Evol. Microbiol.">
        <title>The Global Catalogue of Microorganisms (GCM) 10K type strain sequencing project: providing services to taxonomists for standard genome sequencing and annotation.</title>
        <authorList>
            <consortium name="The Broad Institute Genomics Platform"/>
            <consortium name="The Broad Institute Genome Sequencing Center for Infectious Disease"/>
            <person name="Wu L."/>
            <person name="Ma J."/>
        </authorList>
    </citation>
    <scope>NUCLEOTIDE SEQUENCE [LARGE SCALE GENOMIC DNA]</scope>
    <source>
        <strain evidence="3">CGMCC 1.15297</strain>
    </source>
</reference>
<dbReference type="Proteomes" id="UP000603317">
    <property type="component" value="Unassembled WGS sequence"/>
</dbReference>
<evidence type="ECO:0000259" key="1">
    <source>
        <dbReference type="Pfam" id="PF20097"/>
    </source>
</evidence>
<accession>A0ABQ1F8N2</accession>
<organism evidence="2 3">
    <name type="scientific">Blastomonas marina</name>
    <dbReference type="NCBI Taxonomy" id="1867408"/>
    <lineage>
        <taxon>Bacteria</taxon>
        <taxon>Pseudomonadati</taxon>
        <taxon>Pseudomonadota</taxon>
        <taxon>Alphaproteobacteria</taxon>
        <taxon>Sphingomonadales</taxon>
        <taxon>Sphingomonadaceae</taxon>
        <taxon>Blastomonas</taxon>
    </lineage>
</organism>